<reference evidence="5 6" key="1">
    <citation type="journal article" date="2015" name="Science">
        <title>Genetic determinants of in vivo fitness and diet responsiveness in multiple human gut Bacteroides.</title>
        <authorList>
            <person name="Wu M."/>
            <person name="McNulty N.P."/>
            <person name="Rodionov D.A."/>
            <person name="Khoroshkin M.S."/>
            <person name="Griffin N.W."/>
            <person name="Cheng J."/>
            <person name="Latreille P."/>
            <person name="Kerstetter R.A."/>
            <person name="Terrapon N."/>
            <person name="Henrissat B."/>
            <person name="Osterman A.L."/>
            <person name="Gordon J.I."/>
        </authorList>
    </citation>
    <scope>NUCLEOTIDE SEQUENCE [LARGE SCALE GENOMIC DNA]</scope>
    <source>
        <strain evidence="5 6">WH2</strain>
    </source>
</reference>
<dbReference type="PANTHER" id="PTHR42721">
    <property type="entry name" value="SUGAR HYDROLASE-RELATED"/>
    <property type="match status" value="1"/>
</dbReference>
<accession>A0A0P0GER2</accession>
<dbReference type="InterPro" id="IPR037524">
    <property type="entry name" value="PA14/GLEYA"/>
</dbReference>
<dbReference type="PRINTS" id="PR00133">
    <property type="entry name" value="GLHYDRLASE3"/>
</dbReference>
<dbReference type="PATRIC" id="fig|246787.4.peg.3628"/>
<dbReference type="EMBL" id="CP012801">
    <property type="protein sequence ID" value="ALJ60740.1"/>
    <property type="molecule type" value="Genomic_DNA"/>
</dbReference>
<dbReference type="Pfam" id="PF14310">
    <property type="entry name" value="Fn3-like"/>
    <property type="match status" value="1"/>
</dbReference>
<dbReference type="KEGG" id="bcel:BcellWH2_03517"/>
<dbReference type="SUPFAM" id="SSF56988">
    <property type="entry name" value="Anthrax protective antigen"/>
    <property type="match status" value="1"/>
</dbReference>
<dbReference type="SMART" id="SM01217">
    <property type="entry name" value="Fn3_like"/>
    <property type="match status" value="1"/>
</dbReference>
<dbReference type="InterPro" id="IPR001764">
    <property type="entry name" value="Glyco_hydro_3_N"/>
</dbReference>
<dbReference type="Gene3D" id="2.60.40.10">
    <property type="entry name" value="Immunoglobulins"/>
    <property type="match status" value="1"/>
</dbReference>
<evidence type="ECO:0000256" key="1">
    <source>
        <dbReference type="ARBA" id="ARBA00005336"/>
    </source>
</evidence>
<dbReference type="GO" id="GO:0045493">
    <property type="term" value="P:xylan catabolic process"/>
    <property type="evidence" value="ECO:0007669"/>
    <property type="project" value="InterPro"/>
</dbReference>
<dbReference type="Gene3D" id="3.20.20.300">
    <property type="entry name" value="Glycoside hydrolase, family 3, N-terminal domain"/>
    <property type="match status" value="1"/>
</dbReference>
<keyword evidence="2" id="KW-0732">Signal</keyword>
<dbReference type="SMART" id="SM00758">
    <property type="entry name" value="PA14"/>
    <property type="match status" value="1"/>
</dbReference>
<dbReference type="InterPro" id="IPR011658">
    <property type="entry name" value="PA14_dom"/>
</dbReference>
<evidence type="ECO:0000256" key="3">
    <source>
        <dbReference type="ARBA" id="ARBA00022801"/>
    </source>
</evidence>
<dbReference type="Gene3D" id="3.40.50.1700">
    <property type="entry name" value="Glycoside hydrolase family 3 C-terminal domain"/>
    <property type="match status" value="2"/>
</dbReference>
<dbReference type="PROSITE" id="PS51820">
    <property type="entry name" value="PA14"/>
    <property type="match status" value="1"/>
</dbReference>
<dbReference type="GO" id="GO:0046556">
    <property type="term" value="F:alpha-L-arabinofuranosidase activity"/>
    <property type="evidence" value="ECO:0007669"/>
    <property type="project" value="TreeGrafter"/>
</dbReference>
<dbReference type="Pfam" id="PF07691">
    <property type="entry name" value="PA14"/>
    <property type="match status" value="1"/>
</dbReference>
<dbReference type="InterPro" id="IPR026891">
    <property type="entry name" value="Fn3-like"/>
</dbReference>
<dbReference type="InterPro" id="IPR036881">
    <property type="entry name" value="Glyco_hydro_3_C_sf"/>
</dbReference>
<dbReference type="GO" id="GO:0031222">
    <property type="term" value="P:arabinan catabolic process"/>
    <property type="evidence" value="ECO:0007669"/>
    <property type="project" value="TreeGrafter"/>
</dbReference>
<dbReference type="InterPro" id="IPR036962">
    <property type="entry name" value="Glyco_hydro_3_N_sf"/>
</dbReference>
<dbReference type="SUPFAM" id="SSF52279">
    <property type="entry name" value="Beta-D-glucan exohydrolase, C-terminal domain"/>
    <property type="match status" value="1"/>
</dbReference>
<dbReference type="SUPFAM" id="SSF51445">
    <property type="entry name" value="(Trans)glycosidases"/>
    <property type="match status" value="1"/>
</dbReference>
<dbReference type="Pfam" id="PF00933">
    <property type="entry name" value="Glyco_hydro_3"/>
    <property type="match status" value="1"/>
</dbReference>
<organism evidence="5 6">
    <name type="scientific">Bacteroides cellulosilyticus</name>
    <dbReference type="NCBI Taxonomy" id="246787"/>
    <lineage>
        <taxon>Bacteria</taxon>
        <taxon>Pseudomonadati</taxon>
        <taxon>Bacteroidota</taxon>
        <taxon>Bacteroidia</taxon>
        <taxon>Bacteroidales</taxon>
        <taxon>Bacteroidaceae</taxon>
        <taxon>Bacteroides</taxon>
    </lineage>
</organism>
<keyword evidence="3 5" id="KW-0378">Hydrolase</keyword>
<evidence type="ECO:0000259" key="4">
    <source>
        <dbReference type="PROSITE" id="PS51820"/>
    </source>
</evidence>
<proteinExistence type="inferred from homology"/>
<dbReference type="InterPro" id="IPR044993">
    <property type="entry name" value="BXL"/>
</dbReference>
<evidence type="ECO:0000256" key="2">
    <source>
        <dbReference type="ARBA" id="ARBA00022729"/>
    </source>
</evidence>
<sequence length="881" mass="98974">MINKKKIIIVFTLLLGGALMKTFAQSFKYPFQNPKLDVEERVKDLVSRMTLDEKISQMMYQSPAIERLGIPSYNWWNECLHGVARAGQATVFPQGIGMAAAFDDELMFRIADAISDEARAKHHDFVRQGKRGIYQGLTFWTPNINIFRDPRWGRGQETYGEDPFLAGKLAVQFVKGLQGNDPHYLKTIATIKHFAVHSGPEPLRHEFDAETSEKDLIETYLPAFKEVVEKTNVESVMCAYNRFRGEACCGSSELLQEYLRKRWGFSGYVVSDCGAIRDFYTDHKITASAAEAAALAVKRGTDLNCGVAYRGLREAVERNLITEQEIDQSVMKLFRARFKLGMFDADDIVPYAKLPMSVVDSDRNRQIALEAAHKSVVLLKNDGILPLKKSIKKIAVIGPTANDEETLWGNYCGYNKNGVTVLQGIRNKIPEADIRYEVGCELSENFPQIAPIPADYLFTDVTGKQNGVRSAYYNNPNLWGNPKHTLIEKEINNIWWDKAPYSDMPADNFGAVYETFVRIPETGRYALGMEGFYGYKFVVNDSLTFQYGNVHHPRKNFYLRSCKAGEMIKIRIEYRHEIVNHALIKLLWGRADNKVLMKRAVAAARKSDIVILCMGINQNLEGEEMTVKSKGFAGGDRTEIDLPDTQKELVAAICDLKKPVVLVLQNGSPLSIPVEHQKVNAVVEGWYGGQSAGTALADILLGDYNPSGRLPVTVYKSLEQLPGFEDYGMQGRTYRYFSGDPLYEFGYGLSYTSFRYTNLQIPTRIATNDPIEFSVDVTNTGNMDGDEVVQVYISHESLPFVTPIRSLKGFKRVSLKKGETKTIRFLLESDDLSVVKDDGRVIVMPCTIKMSVGGKQPDMQSLKQGTVVEKNVDLVGEPVNL</sequence>
<dbReference type="InterPro" id="IPR017853">
    <property type="entry name" value="GH"/>
</dbReference>
<feature type="domain" description="PA14" evidence="4">
    <location>
        <begin position="463"/>
        <end position="605"/>
    </location>
</feature>
<protein>
    <submittedName>
        <fullName evidence="5">Xylan 1,4-beta-xylosidase</fullName>
        <ecNumber evidence="5">3.2.1.37</ecNumber>
    </submittedName>
</protein>
<dbReference type="EC" id="3.2.1.37" evidence="5"/>
<gene>
    <name evidence="5" type="primary">xyl3A_5</name>
    <name evidence="5" type="ORF">BcellWH2_03517</name>
</gene>
<dbReference type="AlphaFoldDB" id="A0A0P0GER2"/>
<dbReference type="InterPro" id="IPR002772">
    <property type="entry name" value="Glyco_hydro_3_C"/>
</dbReference>
<evidence type="ECO:0000313" key="6">
    <source>
        <dbReference type="Proteomes" id="UP000061809"/>
    </source>
</evidence>
<dbReference type="Pfam" id="PF01915">
    <property type="entry name" value="Glyco_hydro_3_C"/>
    <property type="match status" value="1"/>
</dbReference>
<dbReference type="GO" id="GO:0009044">
    <property type="term" value="F:xylan 1,4-beta-xylosidase activity"/>
    <property type="evidence" value="ECO:0007669"/>
    <property type="project" value="UniProtKB-EC"/>
</dbReference>
<comment type="similarity">
    <text evidence="1">Belongs to the glycosyl hydrolase 3 family.</text>
</comment>
<name>A0A0P0GER2_9BACE</name>
<dbReference type="PANTHER" id="PTHR42721:SF3">
    <property type="entry name" value="BETA-D-XYLOSIDASE 5-RELATED"/>
    <property type="match status" value="1"/>
</dbReference>
<dbReference type="Proteomes" id="UP000061809">
    <property type="component" value="Chromosome"/>
</dbReference>
<dbReference type="InterPro" id="IPR013783">
    <property type="entry name" value="Ig-like_fold"/>
</dbReference>
<keyword evidence="5" id="KW-0326">Glycosidase</keyword>
<dbReference type="RefSeq" id="WP_033160524.1">
    <property type="nucleotide sequence ID" value="NZ_CP012801.1"/>
</dbReference>
<evidence type="ECO:0000313" key="5">
    <source>
        <dbReference type="EMBL" id="ALJ60740.1"/>
    </source>
</evidence>